<evidence type="ECO:0000256" key="4">
    <source>
        <dbReference type="SAM" id="MobiDB-lite"/>
    </source>
</evidence>
<sequence length="185" mass="20899">MESWRVALFGDGGVGKTGLATQTYDPTLEDVYRKQLVVDNKICSVEVIDIPQETEHYGLVLDQLIIEGQAFLLIYSIASRSSFDRIEIYRQAILRVKGPNPIFVLVGTKSDKAAEREVSKEDGAALARSFGCTFEETSAKTAQNVEQLFTCLVRNMRDTNMRDTNMRDTKPSEEKKKPKHKCQIF</sequence>
<evidence type="ECO:0000313" key="6">
    <source>
        <dbReference type="Proteomes" id="UP000076532"/>
    </source>
</evidence>
<dbReference type="InterPro" id="IPR020849">
    <property type="entry name" value="Small_GTPase_Ras-type"/>
</dbReference>
<keyword evidence="3" id="KW-0342">GTP-binding</keyword>
<dbReference type="PANTHER" id="PTHR24070">
    <property type="entry name" value="RAS, DI-RAS, AND RHEB FAMILY MEMBERS OF SMALL GTPASE SUPERFAMILY"/>
    <property type="match status" value="1"/>
</dbReference>
<dbReference type="AlphaFoldDB" id="A0A166EV52"/>
<dbReference type="SMART" id="SM00173">
    <property type="entry name" value="RAS"/>
    <property type="match status" value="1"/>
</dbReference>
<reference evidence="5 6" key="1">
    <citation type="journal article" date="2016" name="Mol. Biol. Evol.">
        <title>Comparative Genomics of Early-Diverging Mushroom-Forming Fungi Provides Insights into the Origins of Lignocellulose Decay Capabilities.</title>
        <authorList>
            <person name="Nagy L.G."/>
            <person name="Riley R."/>
            <person name="Tritt A."/>
            <person name="Adam C."/>
            <person name="Daum C."/>
            <person name="Floudas D."/>
            <person name="Sun H."/>
            <person name="Yadav J.S."/>
            <person name="Pangilinan J."/>
            <person name="Larsson K.H."/>
            <person name="Matsuura K."/>
            <person name="Barry K."/>
            <person name="Labutti K."/>
            <person name="Kuo R."/>
            <person name="Ohm R.A."/>
            <person name="Bhattacharya S.S."/>
            <person name="Shirouzu T."/>
            <person name="Yoshinaga Y."/>
            <person name="Martin F.M."/>
            <person name="Grigoriev I.V."/>
            <person name="Hibbett D.S."/>
        </authorList>
    </citation>
    <scope>NUCLEOTIDE SEQUENCE [LARGE SCALE GENOMIC DNA]</scope>
    <source>
        <strain evidence="5 6">CBS 109695</strain>
    </source>
</reference>
<organism evidence="5 6">
    <name type="scientific">Athelia psychrophila</name>
    <dbReference type="NCBI Taxonomy" id="1759441"/>
    <lineage>
        <taxon>Eukaryota</taxon>
        <taxon>Fungi</taxon>
        <taxon>Dikarya</taxon>
        <taxon>Basidiomycota</taxon>
        <taxon>Agaricomycotina</taxon>
        <taxon>Agaricomycetes</taxon>
        <taxon>Agaricomycetidae</taxon>
        <taxon>Atheliales</taxon>
        <taxon>Atheliaceae</taxon>
        <taxon>Athelia</taxon>
    </lineage>
</organism>
<gene>
    <name evidence="5" type="ORF">FIBSPDRAFT_794883</name>
</gene>
<evidence type="ECO:0000256" key="3">
    <source>
        <dbReference type="ARBA" id="ARBA00023134"/>
    </source>
</evidence>
<dbReference type="PROSITE" id="PS51421">
    <property type="entry name" value="RAS"/>
    <property type="match status" value="1"/>
</dbReference>
<dbReference type="OrthoDB" id="5976022at2759"/>
<dbReference type="SMART" id="SM00175">
    <property type="entry name" value="RAB"/>
    <property type="match status" value="1"/>
</dbReference>
<evidence type="ECO:0000313" key="5">
    <source>
        <dbReference type="EMBL" id="KZP16138.1"/>
    </source>
</evidence>
<dbReference type="InterPro" id="IPR027417">
    <property type="entry name" value="P-loop_NTPase"/>
</dbReference>
<evidence type="ECO:0000256" key="1">
    <source>
        <dbReference type="ARBA" id="ARBA00004342"/>
    </source>
</evidence>
<dbReference type="GO" id="GO:0005525">
    <property type="term" value="F:GTP binding"/>
    <property type="evidence" value="ECO:0007669"/>
    <property type="project" value="UniProtKB-KW"/>
</dbReference>
<dbReference type="GO" id="GO:0007165">
    <property type="term" value="P:signal transduction"/>
    <property type="evidence" value="ECO:0007669"/>
    <property type="project" value="InterPro"/>
</dbReference>
<name>A0A166EV52_9AGAM</name>
<proteinExistence type="predicted"/>
<dbReference type="SMART" id="SM00174">
    <property type="entry name" value="RHO"/>
    <property type="match status" value="1"/>
</dbReference>
<protein>
    <submittedName>
        <fullName evidence="5">Ras protein</fullName>
    </submittedName>
</protein>
<keyword evidence="2" id="KW-0547">Nucleotide-binding</keyword>
<comment type="subcellular location">
    <subcellularLocation>
        <location evidence="1">Cell membrane</location>
        <topology evidence="1">Lipid-anchor</topology>
        <orientation evidence="1">Cytoplasmic side</orientation>
    </subcellularLocation>
</comment>
<dbReference type="GO" id="GO:0005886">
    <property type="term" value="C:plasma membrane"/>
    <property type="evidence" value="ECO:0007669"/>
    <property type="project" value="UniProtKB-SubCell"/>
</dbReference>
<dbReference type="Proteomes" id="UP000076532">
    <property type="component" value="Unassembled WGS sequence"/>
</dbReference>
<feature type="region of interest" description="Disordered" evidence="4">
    <location>
        <begin position="160"/>
        <end position="185"/>
    </location>
</feature>
<evidence type="ECO:0000256" key="2">
    <source>
        <dbReference type="ARBA" id="ARBA00022741"/>
    </source>
</evidence>
<dbReference type="InterPro" id="IPR001806">
    <property type="entry name" value="Small_GTPase"/>
</dbReference>
<keyword evidence="6" id="KW-1185">Reference proteome</keyword>
<dbReference type="PROSITE" id="PS51419">
    <property type="entry name" value="RAB"/>
    <property type="match status" value="1"/>
</dbReference>
<dbReference type="Gene3D" id="3.40.50.300">
    <property type="entry name" value="P-loop containing nucleotide triphosphate hydrolases"/>
    <property type="match status" value="1"/>
</dbReference>
<accession>A0A166EV52</accession>
<dbReference type="GO" id="GO:0003924">
    <property type="term" value="F:GTPase activity"/>
    <property type="evidence" value="ECO:0007669"/>
    <property type="project" value="InterPro"/>
</dbReference>
<dbReference type="Pfam" id="PF00071">
    <property type="entry name" value="Ras"/>
    <property type="match status" value="1"/>
</dbReference>
<dbReference type="PRINTS" id="PR00449">
    <property type="entry name" value="RASTRNSFRMNG"/>
</dbReference>
<feature type="compositionally biased region" description="Basic and acidic residues" evidence="4">
    <location>
        <begin position="160"/>
        <end position="176"/>
    </location>
</feature>
<dbReference type="SUPFAM" id="SSF52540">
    <property type="entry name" value="P-loop containing nucleoside triphosphate hydrolases"/>
    <property type="match status" value="1"/>
</dbReference>
<dbReference type="STRING" id="436010.A0A166EV52"/>
<dbReference type="EMBL" id="KV417597">
    <property type="protein sequence ID" value="KZP16138.1"/>
    <property type="molecule type" value="Genomic_DNA"/>
</dbReference>